<evidence type="ECO:0000259" key="1">
    <source>
        <dbReference type="Pfam" id="PF13302"/>
    </source>
</evidence>
<evidence type="ECO:0000313" key="2">
    <source>
        <dbReference type="EMBL" id="SFC50840.1"/>
    </source>
</evidence>
<dbReference type="EMBL" id="FOLG01000005">
    <property type="protein sequence ID" value="SFC50840.1"/>
    <property type="molecule type" value="Genomic_DNA"/>
</dbReference>
<sequence>MRAPVLETTRLFLRRPTQSDIGSLLARLRAGAPRLSTAPLCGPRALAQTVPIVCQWDLCGTGLFAVLAKGCDEPLGLAGPWHATGWQEPELGWLFWDTADADTLAPEAVHAARDFAARGLGWREIVSLVDAEDRRSAALARSCGAIGDPFCDDGTEALVFRHPVPARSGGWRRAA</sequence>
<dbReference type="Pfam" id="PF13302">
    <property type="entry name" value="Acetyltransf_3"/>
    <property type="match status" value="1"/>
</dbReference>
<dbReference type="InterPro" id="IPR016181">
    <property type="entry name" value="Acyl_CoA_acyltransferase"/>
</dbReference>
<keyword evidence="3" id="KW-1185">Reference proteome</keyword>
<dbReference type="SUPFAM" id="SSF55729">
    <property type="entry name" value="Acyl-CoA N-acyltransferases (Nat)"/>
    <property type="match status" value="1"/>
</dbReference>
<proteinExistence type="predicted"/>
<accession>A0A1I1JZN0</accession>
<keyword evidence="2" id="KW-0808">Transferase</keyword>
<reference evidence="2 3" key="1">
    <citation type="submission" date="2016-10" db="EMBL/GenBank/DDBJ databases">
        <authorList>
            <person name="de Groot N.N."/>
        </authorList>
    </citation>
    <scope>NUCLEOTIDE SEQUENCE [LARGE SCALE GENOMIC DNA]</scope>
    <source>
        <strain evidence="2 3">DSM 19548</strain>
    </source>
</reference>
<dbReference type="Proteomes" id="UP000198728">
    <property type="component" value="Unassembled WGS sequence"/>
</dbReference>
<dbReference type="Gene3D" id="3.40.630.30">
    <property type="match status" value="1"/>
</dbReference>
<dbReference type="OrthoDB" id="6293260at2"/>
<protein>
    <submittedName>
        <fullName evidence="2">Protein N-acetyltransferase, RimJ/RimL family</fullName>
    </submittedName>
</protein>
<dbReference type="GO" id="GO:0016747">
    <property type="term" value="F:acyltransferase activity, transferring groups other than amino-acyl groups"/>
    <property type="evidence" value="ECO:0007669"/>
    <property type="project" value="InterPro"/>
</dbReference>
<gene>
    <name evidence="2" type="ORF">SAMN04488094_105226</name>
</gene>
<dbReference type="RefSeq" id="WP_093360778.1">
    <property type="nucleotide sequence ID" value="NZ_FOLG01000005.1"/>
</dbReference>
<evidence type="ECO:0000313" key="3">
    <source>
        <dbReference type="Proteomes" id="UP000198728"/>
    </source>
</evidence>
<organism evidence="2 3">
    <name type="scientific">Tropicimonas isoalkanivorans</name>
    <dbReference type="NCBI Taxonomy" id="441112"/>
    <lineage>
        <taxon>Bacteria</taxon>
        <taxon>Pseudomonadati</taxon>
        <taxon>Pseudomonadota</taxon>
        <taxon>Alphaproteobacteria</taxon>
        <taxon>Rhodobacterales</taxon>
        <taxon>Roseobacteraceae</taxon>
        <taxon>Tropicimonas</taxon>
    </lineage>
</organism>
<feature type="domain" description="N-acetyltransferase" evidence="1">
    <location>
        <begin position="10"/>
        <end position="145"/>
    </location>
</feature>
<dbReference type="AlphaFoldDB" id="A0A1I1JZN0"/>
<name>A0A1I1JZN0_9RHOB</name>
<dbReference type="InterPro" id="IPR000182">
    <property type="entry name" value="GNAT_dom"/>
</dbReference>
<dbReference type="STRING" id="441112.SAMN04488094_105226"/>